<name>A0ABX2CSS4_9CYAN</name>
<dbReference type="Gene3D" id="3.30.450.40">
    <property type="match status" value="1"/>
</dbReference>
<gene>
    <name evidence="2" type="ORF">E5S67_01151</name>
</gene>
<dbReference type="Pfam" id="PF01590">
    <property type="entry name" value="GAF"/>
    <property type="match status" value="1"/>
</dbReference>
<dbReference type="EMBL" id="SRRZ01000014">
    <property type="protein sequence ID" value="NQE33432.1"/>
    <property type="molecule type" value="Genomic_DNA"/>
</dbReference>
<protein>
    <recommendedName>
        <fullName evidence="1">GAF domain-containing protein</fullName>
    </recommendedName>
</protein>
<accession>A0ABX2CSS4</accession>
<organism evidence="2 3">
    <name type="scientific">Microcoleus asticus IPMA8</name>
    <dbReference type="NCBI Taxonomy" id="2563858"/>
    <lineage>
        <taxon>Bacteria</taxon>
        <taxon>Bacillati</taxon>
        <taxon>Cyanobacteriota</taxon>
        <taxon>Cyanophyceae</taxon>
        <taxon>Oscillatoriophycideae</taxon>
        <taxon>Oscillatoriales</taxon>
        <taxon>Microcoleaceae</taxon>
        <taxon>Microcoleus</taxon>
        <taxon>Microcoleus asticus</taxon>
    </lineage>
</organism>
<evidence type="ECO:0000259" key="1">
    <source>
        <dbReference type="Pfam" id="PF01590"/>
    </source>
</evidence>
<dbReference type="RefSeq" id="WP_172186106.1">
    <property type="nucleotide sequence ID" value="NZ_CAWPPK010000046.1"/>
</dbReference>
<reference evidence="2 3" key="1">
    <citation type="journal article" date="2020" name="Sci. Rep.">
        <title>A novel cyanobacterial geosmin producer, revising GeoA distribution and dispersion patterns in Bacteria.</title>
        <authorList>
            <person name="Churro C."/>
            <person name="Semedo-Aguiar A.P."/>
            <person name="Silva A.D."/>
            <person name="Pereira-Leal J.B."/>
            <person name="Leite R.B."/>
        </authorList>
    </citation>
    <scope>NUCLEOTIDE SEQUENCE [LARGE SCALE GENOMIC DNA]</scope>
    <source>
        <strain evidence="2 3">IPMA8</strain>
    </source>
</reference>
<dbReference type="SUPFAM" id="SSF55781">
    <property type="entry name" value="GAF domain-like"/>
    <property type="match status" value="1"/>
</dbReference>
<feature type="domain" description="GAF" evidence="1">
    <location>
        <begin position="21"/>
        <end position="162"/>
    </location>
</feature>
<keyword evidence="3" id="KW-1185">Reference proteome</keyword>
<sequence>MTDQILPQVLEQILSDSKSADAVFSALVPALGEVLNCDRVFLYLRNPETQTGRVPYCWRRNSNIPEVWDAEWKKEPESLGEEDPLFAAALRTEPSIFVEDVETANPEVVNKDFEAKNFGHRALIHAHLCSDGLLWGVLQPCMFDRPRVWTDFEGQVIAAVTEKISPLAVAYVTASASKDQP</sequence>
<comment type="caution">
    <text evidence="2">The sequence shown here is derived from an EMBL/GenBank/DDBJ whole genome shotgun (WGS) entry which is preliminary data.</text>
</comment>
<evidence type="ECO:0000313" key="3">
    <source>
        <dbReference type="Proteomes" id="UP000702425"/>
    </source>
</evidence>
<dbReference type="InterPro" id="IPR029016">
    <property type="entry name" value="GAF-like_dom_sf"/>
</dbReference>
<dbReference type="Proteomes" id="UP000702425">
    <property type="component" value="Unassembled WGS sequence"/>
</dbReference>
<proteinExistence type="predicted"/>
<dbReference type="InterPro" id="IPR003018">
    <property type="entry name" value="GAF"/>
</dbReference>
<evidence type="ECO:0000313" key="2">
    <source>
        <dbReference type="EMBL" id="NQE33432.1"/>
    </source>
</evidence>